<sequence>MAERSQALVVRRLELLEHLHDLVVLAARGGSDTGFMFRRMVLNVVIHRVLLHEAVEKHFCRARPFTACTRAPVSNGKVTMDTSQRSTW</sequence>
<evidence type="ECO:0000313" key="1">
    <source>
        <dbReference type="EMBL" id="CEG08474.1"/>
    </source>
</evidence>
<evidence type="ECO:0000313" key="2">
    <source>
        <dbReference type="Proteomes" id="UP000035762"/>
    </source>
</evidence>
<gene>
    <name evidence="1" type="ORF">BN961_01889</name>
</gene>
<keyword evidence="2" id="KW-1185">Reference proteome</keyword>
<dbReference type="EMBL" id="CCAZ020000001">
    <property type="protein sequence ID" value="CEG08474.1"/>
    <property type="molecule type" value="Genomic_DNA"/>
</dbReference>
<organism evidence="1 2">
    <name type="scientific">Afipia felis</name>
    <name type="common">Cat scratch disease bacillus</name>
    <dbReference type="NCBI Taxonomy" id="1035"/>
    <lineage>
        <taxon>Bacteria</taxon>
        <taxon>Pseudomonadati</taxon>
        <taxon>Pseudomonadota</taxon>
        <taxon>Alphaproteobacteria</taxon>
        <taxon>Hyphomicrobiales</taxon>
        <taxon>Nitrobacteraceae</taxon>
        <taxon>Afipia</taxon>
    </lineage>
</organism>
<dbReference type="Proteomes" id="UP000035762">
    <property type="component" value="Unassembled WGS sequence"/>
</dbReference>
<name>A0A090MS96_AFIFE</name>
<dbReference type="AlphaFoldDB" id="A0A090MS96"/>
<protein>
    <submittedName>
        <fullName evidence="1">Uncharacterized protein</fullName>
    </submittedName>
</protein>
<accession>A0A090MS96</accession>
<proteinExistence type="predicted"/>
<comment type="caution">
    <text evidence="1">The sequence shown here is derived from an EMBL/GenBank/DDBJ whole genome shotgun (WGS) entry which is preliminary data.</text>
</comment>
<reference evidence="1 2" key="1">
    <citation type="journal article" date="2014" name="Genome Announc.">
        <title>Genome Sequence of Afipia felis Strain 76713, Isolated in Hospital Water Using an Amoeba Co-Culture Procedure.</title>
        <authorList>
            <person name="Benamar S."/>
            <person name="La Scola B."/>
            <person name="Croce O."/>
        </authorList>
    </citation>
    <scope>NUCLEOTIDE SEQUENCE [LARGE SCALE GENOMIC DNA]</scope>
    <source>
        <strain evidence="1 2">76713</strain>
    </source>
</reference>